<dbReference type="SUPFAM" id="SSF52833">
    <property type="entry name" value="Thioredoxin-like"/>
    <property type="match status" value="1"/>
</dbReference>
<dbReference type="RefSeq" id="WP_120323781.1">
    <property type="nucleotide sequence ID" value="NZ_RAPF01000002.1"/>
</dbReference>
<evidence type="ECO:0000313" key="8">
    <source>
        <dbReference type="Proteomes" id="UP000284395"/>
    </source>
</evidence>
<keyword evidence="2" id="KW-0560">Oxidoreductase</keyword>
<feature type="chain" id="PRO_5019281586" evidence="5">
    <location>
        <begin position="23"/>
        <end position="207"/>
    </location>
</feature>
<dbReference type="AlphaFoldDB" id="A0A420EPH7"/>
<reference evidence="7 8" key="1">
    <citation type="submission" date="2018-09" db="EMBL/GenBank/DDBJ databases">
        <title>Altererythrobacter spongiae sp. nov., isolated from a marine sponge.</title>
        <authorList>
            <person name="Zhuang L."/>
            <person name="Luo L."/>
        </authorList>
    </citation>
    <scope>NUCLEOTIDE SEQUENCE [LARGE SCALE GENOMIC DNA]</scope>
    <source>
        <strain evidence="7 8">HN-Y73</strain>
    </source>
</reference>
<feature type="domain" description="Thioredoxin" evidence="6">
    <location>
        <begin position="22"/>
        <end position="205"/>
    </location>
</feature>
<evidence type="ECO:0000256" key="1">
    <source>
        <dbReference type="ARBA" id="ARBA00022729"/>
    </source>
</evidence>
<evidence type="ECO:0000256" key="4">
    <source>
        <dbReference type="ARBA" id="ARBA00023284"/>
    </source>
</evidence>
<keyword evidence="4" id="KW-0676">Redox-active center</keyword>
<dbReference type="EMBL" id="RAPF01000002">
    <property type="protein sequence ID" value="RKF22585.1"/>
    <property type="molecule type" value="Genomic_DNA"/>
</dbReference>
<feature type="signal peptide" evidence="5">
    <location>
        <begin position="1"/>
        <end position="22"/>
    </location>
</feature>
<dbReference type="PROSITE" id="PS51352">
    <property type="entry name" value="THIOREDOXIN_2"/>
    <property type="match status" value="1"/>
</dbReference>
<gene>
    <name evidence="7" type="ORF">D6851_05035</name>
</gene>
<comment type="caution">
    <text evidence="7">The sequence shown here is derived from an EMBL/GenBank/DDBJ whole genome shotgun (WGS) entry which is preliminary data.</text>
</comment>
<organism evidence="7 8">
    <name type="scientific">Altericroceibacterium spongiae</name>
    <dbReference type="NCBI Taxonomy" id="2320269"/>
    <lineage>
        <taxon>Bacteria</taxon>
        <taxon>Pseudomonadati</taxon>
        <taxon>Pseudomonadota</taxon>
        <taxon>Alphaproteobacteria</taxon>
        <taxon>Sphingomonadales</taxon>
        <taxon>Erythrobacteraceae</taxon>
        <taxon>Altericroceibacterium</taxon>
    </lineage>
</organism>
<keyword evidence="8" id="KW-1185">Reference proteome</keyword>
<protein>
    <submittedName>
        <fullName evidence="7">DsbA family protein</fullName>
    </submittedName>
</protein>
<name>A0A420EPH7_9SPHN</name>
<evidence type="ECO:0000256" key="3">
    <source>
        <dbReference type="ARBA" id="ARBA00023157"/>
    </source>
</evidence>
<evidence type="ECO:0000256" key="2">
    <source>
        <dbReference type="ARBA" id="ARBA00023002"/>
    </source>
</evidence>
<proteinExistence type="predicted"/>
<dbReference type="PANTHER" id="PTHR13887">
    <property type="entry name" value="GLUTATHIONE S-TRANSFERASE KAPPA"/>
    <property type="match status" value="1"/>
</dbReference>
<dbReference type="InterPro" id="IPR036249">
    <property type="entry name" value="Thioredoxin-like_sf"/>
</dbReference>
<accession>A0A420EPH7</accession>
<dbReference type="Proteomes" id="UP000284395">
    <property type="component" value="Unassembled WGS sequence"/>
</dbReference>
<sequence>MKKLALLLGALCVLCSSPAAIAQSDDEAAAIARFRNALREAPLVPKDAPEGFDVTIVEFFDYQCGYCKKQHIAFQQLAKSDPRVRIVYRDWPIFGGESNFAARAALASQFQGRHDAFHDALMRHPGKLDRAGIKAAARQAGVDWERLTADIAKHESKIEAVLAQSDRQARILGLQGTPGLVIGDFLVPGALDLDALRDAVAEARSAS</sequence>
<dbReference type="GO" id="GO:0016491">
    <property type="term" value="F:oxidoreductase activity"/>
    <property type="evidence" value="ECO:0007669"/>
    <property type="project" value="UniProtKB-KW"/>
</dbReference>
<evidence type="ECO:0000313" key="7">
    <source>
        <dbReference type="EMBL" id="RKF22585.1"/>
    </source>
</evidence>
<dbReference type="PANTHER" id="PTHR13887:SF14">
    <property type="entry name" value="DISULFIDE BOND FORMATION PROTEIN D"/>
    <property type="match status" value="1"/>
</dbReference>
<dbReference type="CDD" id="cd03023">
    <property type="entry name" value="DsbA_Com1_like"/>
    <property type="match status" value="1"/>
</dbReference>
<dbReference type="Pfam" id="PF01323">
    <property type="entry name" value="DSBA"/>
    <property type="match status" value="1"/>
</dbReference>
<keyword evidence="1 5" id="KW-0732">Signal</keyword>
<keyword evidence="3" id="KW-1015">Disulfide bond</keyword>
<dbReference type="Gene3D" id="3.40.30.10">
    <property type="entry name" value="Glutaredoxin"/>
    <property type="match status" value="1"/>
</dbReference>
<evidence type="ECO:0000259" key="6">
    <source>
        <dbReference type="PROSITE" id="PS51352"/>
    </source>
</evidence>
<evidence type="ECO:0000256" key="5">
    <source>
        <dbReference type="SAM" id="SignalP"/>
    </source>
</evidence>
<dbReference type="InterPro" id="IPR001853">
    <property type="entry name" value="DSBA-like_thioredoxin_dom"/>
</dbReference>
<dbReference type="OrthoDB" id="9780147at2"/>
<dbReference type="InterPro" id="IPR013766">
    <property type="entry name" value="Thioredoxin_domain"/>
</dbReference>